<comment type="caution">
    <text evidence="2">The sequence shown here is derived from an EMBL/GenBank/DDBJ whole genome shotgun (WGS) entry which is preliminary data.</text>
</comment>
<dbReference type="Proteomes" id="UP000720344">
    <property type="component" value="Unassembled WGS sequence"/>
</dbReference>
<evidence type="ECO:0000256" key="1">
    <source>
        <dbReference type="SAM" id="Phobius"/>
    </source>
</evidence>
<dbReference type="EMBL" id="JAATWB010000004">
    <property type="protein sequence ID" value="NJA89102.1"/>
    <property type="molecule type" value="Genomic_DNA"/>
</dbReference>
<proteinExistence type="predicted"/>
<keyword evidence="3" id="KW-1185">Reference proteome</keyword>
<dbReference type="InterPro" id="IPR008621">
    <property type="entry name" value="Cbb3-typ_cyt_oxidase_comp"/>
</dbReference>
<name>A0ABX0WHM5_9RHOO</name>
<organism evidence="2 3">
    <name type="scientific">Rhodocyclus gracilis</name>
    <dbReference type="NCBI Taxonomy" id="2929842"/>
    <lineage>
        <taxon>Bacteria</taxon>
        <taxon>Pseudomonadati</taxon>
        <taxon>Pseudomonadota</taxon>
        <taxon>Betaproteobacteria</taxon>
        <taxon>Rhodocyclales</taxon>
        <taxon>Rhodocyclaceae</taxon>
        <taxon>Rhodocyclus</taxon>
    </lineage>
</organism>
<keyword evidence="1" id="KW-1133">Transmembrane helix</keyword>
<accession>A0ABX0WHM5</accession>
<protein>
    <submittedName>
        <fullName evidence="2">Cbb3-type cytochrome c oxidase subunit 3</fullName>
    </submittedName>
</protein>
<reference evidence="3" key="1">
    <citation type="submission" date="2020-03" db="EMBL/GenBank/DDBJ databases">
        <title>Whole-genome sequence of the purple nonsulfur bacterium Rhodocyclus tenuis DSM112.</title>
        <authorList>
            <person name="Kyndt J.A."/>
            <person name="Meyer T.E."/>
        </authorList>
    </citation>
    <scope>NUCLEOTIDE SEQUENCE [LARGE SCALE GENOMIC DNA]</scope>
    <source>
        <strain evidence="3">DSM 112</strain>
    </source>
</reference>
<keyword evidence="1" id="KW-0472">Membrane</keyword>
<dbReference type="CDD" id="cd01324">
    <property type="entry name" value="cbb3_Oxidase_CcoQ"/>
    <property type="match status" value="1"/>
</dbReference>
<feature type="transmembrane region" description="Helical" evidence="1">
    <location>
        <begin position="6"/>
        <end position="26"/>
    </location>
</feature>
<evidence type="ECO:0000313" key="3">
    <source>
        <dbReference type="Proteomes" id="UP000720344"/>
    </source>
</evidence>
<evidence type="ECO:0000313" key="2">
    <source>
        <dbReference type="EMBL" id="NJA89102.1"/>
    </source>
</evidence>
<dbReference type="Pfam" id="PF05545">
    <property type="entry name" value="FixQ"/>
    <property type="match status" value="1"/>
</dbReference>
<keyword evidence="1" id="KW-0812">Transmembrane</keyword>
<sequence length="70" mass="7590">MDINDLRALMTVVSFVTFLGIIWWAFGVKANKARFDEAAQLPFSDEAADRAELGLSGFADAARAKEGKAP</sequence>
<dbReference type="RefSeq" id="WP_153590541.1">
    <property type="nucleotide sequence ID" value="NZ_JAATWB010000004.1"/>
</dbReference>
<gene>
    <name evidence="2" type="ORF">HCX48_07690</name>
</gene>